<evidence type="ECO:0000313" key="3">
    <source>
        <dbReference type="EMBL" id="EKD16299.1"/>
    </source>
</evidence>
<sequence length="336" mass="37076">MQHPTLSLEWYVTSLEHFAQLNACLSSPKKAIFSVLCNSVLGRQSRIFNSSSMFCFLVNLFIAILMDIFRELEKLGAQAVRSEGKERFKVNGETPYILSRDLTSVEEMLREDFWNKHFWTPAQRGDMLHALEASQGIWKESAESSMEAYKACSILGIRKLTSEEEERPTTTTIPDAELFCRHLQRYGAISQRNARYASMDTNMGGSLNRTGLTPNYGMEASSPIGSPFSVFGNSGSGMGMLDVPGNLNWDAWDSYIPNGNPVDLAFQSYPAANIEPSSLDPGTQGGDPSSSAFGNGVFMGANTPGGGDGTKARSLGNWRENRRIGEYRCHDAMLTN</sequence>
<reference evidence="3 4" key="1">
    <citation type="journal article" date="2012" name="BMC Genomics">
        <title>Sequencing the genome of Marssonina brunnea reveals fungus-poplar co-evolution.</title>
        <authorList>
            <person name="Zhu S."/>
            <person name="Cao Y.-Z."/>
            <person name="Jiang C."/>
            <person name="Tan B.-Y."/>
            <person name="Wang Z."/>
            <person name="Feng S."/>
            <person name="Zhang L."/>
            <person name="Su X.-H."/>
            <person name="Brejova B."/>
            <person name="Vinar T."/>
            <person name="Xu M."/>
            <person name="Wang M.-X."/>
            <person name="Zhang S.-G."/>
            <person name="Huang M.-R."/>
            <person name="Wu R."/>
            <person name="Zhou Y."/>
        </authorList>
    </citation>
    <scope>NUCLEOTIDE SEQUENCE [LARGE SCALE GENOMIC DNA]</scope>
    <source>
        <strain evidence="3 4">MB_m1</strain>
    </source>
</reference>
<dbReference type="KEGG" id="mbe:MBM_05593"/>
<keyword evidence="2" id="KW-1133">Transmembrane helix</keyword>
<name>K1XUD8_MARBU</name>
<dbReference type="InParanoid" id="K1XUD8"/>
<dbReference type="OrthoDB" id="762982at2759"/>
<keyword evidence="4" id="KW-1185">Reference proteome</keyword>
<evidence type="ECO:0000256" key="1">
    <source>
        <dbReference type="SAM" id="MobiDB-lite"/>
    </source>
</evidence>
<dbReference type="Proteomes" id="UP000006753">
    <property type="component" value="Unassembled WGS sequence"/>
</dbReference>
<dbReference type="EMBL" id="JH921439">
    <property type="protein sequence ID" value="EKD16299.1"/>
    <property type="molecule type" value="Genomic_DNA"/>
</dbReference>
<proteinExistence type="predicted"/>
<feature type="transmembrane region" description="Helical" evidence="2">
    <location>
        <begin position="47"/>
        <end position="69"/>
    </location>
</feature>
<evidence type="ECO:0000256" key="2">
    <source>
        <dbReference type="SAM" id="Phobius"/>
    </source>
</evidence>
<protein>
    <submittedName>
        <fullName evidence="3">Fungal specific transcription factor domain-containing protein</fullName>
    </submittedName>
</protein>
<accession>K1XUD8</accession>
<dbReference type="HOGENOM" id="CLU_826610_0_0_1"/>
<keyword evidence="2" id="KW-0812">Transmembrane</keyword>
<gene>
    <name evidence="3" type="ORF">MBM_05593</name>
</gene>
<organism evidence="3 4">
    <name type="scientific">Marssonina brunnea f. sp. multigermtubi (strain MB_m1)</name>
    <name type="common">Marssonina leaf spot fungus</name>
    <dbReference type="NCBI Taxonomy" id="1072389"/>
    <lineage>
        <taxon>Eukaryota</taxon>
        <taxon>Fungi</taxon>
        <taxon>Dikarya</taxon>
        <taxon>Ascomycota</taxon>
        <taxon>Pezizomycotina</taxon>
        <taxon>Leotiomycetes</taxon>
        <taxon>Helotiales</taxon>
        <taxon>Drepanopezizaceae</taxon>
        <taxon>Drepanopeziza</taxon>
    </lineage>
</organism>
<dbReference type="AlphaFoldDB" id="K1XUD8"/>
<evidence type="ECO:0000313" key="4">
    <source>
        <dbReference type="Proteomes" id="UP000006753"/>
    </source>
</evidence>
<feature type="region of interest" description="Disordered" evidence="1">
    <location>
        <begin position="275"/>
        <end position="314"/>
    </location>
</feature>
<keyword evidence="2" id="KW-0472">Membrane</keyword>